<dbReference type="CDD" id="cd00201">
    <property type="entry name" value="WW"/>
    <property type="match status" value="2"/>
</dbReference>
<dbReference type="PROSITE" id="PS51676">
    <property type="entry name" value="FF"/>
    <property type="match status" value="4"/>
</dbReference>
<dbReference type="FunFam" id="1.10.10.440:FF:000030">
    <property type="entry name" value="Pre-mRNA-processing protein 40C"/>
    <property type="match status" value="1"/>
</dbReference>
<feature type="domain" description="WW" evidence="4">
    <location>
        <begin position="473"/>
        <end position="500"/>
    </location>
</feature>
<dbReference type="PANTHER" id="PTHR15377">
    <property type="entry name" value="TRANSCRIPTION ELONGATION REGULATOR 1"/>
    <property type="match status" value="1"/>
</dbReference>
<sequence length="1079" mass="116600">MATPATAASDAANPEAEVPSAAPAAESGGAFDSGVVAAATPLVVEDGAVEGDAPAAPAPTSGSGHAAPSMPVNPASPATPGPPRPQFAGSPAYASPLAPAFSYNVLPRPPPRPQVGSGAAQQQLASPPAMMVPSVAAAALQPPVPGQYFGNRPSFSYNVVSHANAGLPTGQQFQLDTGTNHALQVSRFVPPSSLQPPAPMNLARPSSAFPGAGAMPPNPPGSIRLPFPGPPRPSSNTFVASPQQAQPQASQLPSNSGSSDVSTSRSDTRSVPEASPQTMQLSTGPPSTSTAGSPSITVQMPTNPSLPTRPEVFGAIGASVPGQPSTILSAPPSLLGRPMTPSASSFPQTSQSPSAFQQPGQQQLYPSYPSAHGTVQPQPLWGYPPQPTGFQQPPFQSYPPGLLGPLGRPMVGSSAVTAYLPSIQPPGVSTTDRDSKELSSANPGSEHPTQQGSQNNDQLEDQKTTAIQDSDAWSAHKTEAGVVYYYNALTGESTYQKPPGYKGEPEKVAAQPVPVSWDKLAGTDWSIVTTSDGKKYYYDNKLKVSSWQLPPEVAELIKNAESGPSKGSSTSLQDAGTIGNKEEISIDIDTPAVQTGGRDSLPLRQTVAPASPSALDLIKKKLQDAGASSVPSPLATPSSASELNGSKTTDAAPMGHQVSISGEKSKDNSGDGNMSDSSSNSDDEEHGPSEEECTRQFKVEMLKERGVLPFSKWEKELPKIVFDPRFKAIPSHSRRRSTFEQYVRTRADEERKEKRAAQRAAVEAYKQLLEEASEDINSNKDYKEFKRKWGTDPRFEALDRKERDALFNEKVKSIEEKVQSVRNAVIADFKSMLRESKDITSTSRWTKVKENFRSDARYKAMKHEEREDAFNEYIAELKSAEKEAEQAAKAKLDEQAKLKERERETRKRKEREEQEMERVKLKIRRKEAVSSYQALLVEIIKDPKASWTESKPRLEKDPQGRAVNPDLGKGDAEKLFRDHVKDLYERCVRDFRALLSEVITPEIAARTTGEGKTAINSWTEAKGLVRSDPRYNKLASKDRESIWRRYAEDMARKLRQSDTKEKSDTDGKQRRSSDPPRRR</sequence>
<dbReference type="FunFam" id="1.10.10.440:FF:000020">
    <property type="entry name" value="Pre-mRNA-processing protein 40C"/>
    <property type="match status" value="1"/>
</dbReference>
<feature type="region of interest" description="Disordered" evidence="3">
    <location>
        <begin position="623"/>
        <end position="696"/>
    </location>
</feature>
<feature type="region of interest" description="Disordered" evidence="3">
    <location>
        <begin position="559"/>
        <end position="608"/>
    </location>
</feature>
<keyword evidence="2" id="KW-0175">Coiled coil</keyword>
<dbReference type="SUPFAM" id="SSF81698">
    <property type="entry name" value="FF domain"/>
    <property type="match status" value="5"/>
</dbReference>
<protein>
    <recommendedName>
        <fullName evidence="8">WW domain-containing protein</fullName>
    </recommendedName>
</protein>
<dbReference type="GO" id="GO:0005634">
    <property type="term" value="C:nucleus"/>
    <property type="evidence" value="ECO:0007669"/>
    <property type="project" value="TreeGrafter"/>
</dbReference>
<feature type="compositionally biased region" description="Polar residues" evidence="3">
    <location>
        <begin position="629"/>
        <end position="649"/>
    </location>
</feature>
<dbReference type="Gramene" id="OPUNC10G12170.1">
    <property type="protein sequence ID" value="OPUNC10G12170.1"/>
    <property type="gene ID" value="OPUNC10G12170"/>
</dbReference>
<dbReference type="GO" id="GO:0003712">
    <property type="term" value="F:transcription coregulator activity"/>
    <property type="evidence" value="ECO:0007669"/>
    <property type="project" value="TreeGrafter"/>
</dbReference>
<dbReference type="Pfam" id="PF00397">
    <property type="entry name" value="WW"/>
    <property type="match status" value="1"/>
</dbReference>
<feature type="domain" description="FF" evidence="5">
    <location>
        <begin position="925"/>
        <end position="982"/>
    </location>
</feature>
<dbReference type="Proteomes" id="UP000026962">
    <property type="component" value="Chromosome 10"/>
</dbReference>
<feature type="coiled-coil region" evidence="2">
    <location>
        <begin position="747"/>
        <end position="775"/>
    </location>
</feature>
<evidence type="ECO:0000256" key="3">
    <source>
        <dbReference type="SAM" id="MobiDB-lite"/>
    </source>
</evidence>
<feature type="region of interest" description="Disordered" evidence="3">
    <location>
        <begin position="189"/>
        <end position="403"/>
    </location>
</feature>
<dbReference type="FunFam" id="1.10.10.440:FF:000028">
    <property type="entry name" value="Pre-mRNA-processing protein 40C"/>
    <property type="match status" value="1"/>
</dbReference>
<feature type="compositionally biased region" description="Polar residues" evidence="3">
    <location>
        <begin position="438"/>
        <end position="457"/>
    </location>
</feature>
<proteinExistence type="predicted"/>
<dbReference type="Pfam" id="PF01846">
    <property type="entry name" value="FF"/>
    <property type="match status" value="4"/>
</dbReference>
<organism evidence="6">
    <name type="scientific">Oryza punctata</name>
    <name type="common">Red rice</name>
    <dbReference type="NCBI Taxonomy" id="4537"/>
    <lineage>
        <taxon>Eukaryota</taxon>
        <taxon>Viridiplantae</taxon>
        <taxon>Streptophyta</taxon>
        <taxon>Embryophyta</taxon>
        <taxon>Tracheophyta</taxon>
        <taxon>Spermatophyta</taxon>
        <taxon>Magnoliopsida</taxon>
        <taxon>Liliopsida</taxon>
        <taxon>Poales</taxon>
        <taxon>Poaceae</taxon>
        <taxon>BOP clade</taxon>
        <taxon>Oryzoideae</taxon>
        <taxon>Oryzeae</taxon>
        <taxon>Oryzinae</taxon>
        <taxon>Oryza</taxon>
    </lineage>
</organism>
<dbReference type="HOGENOM" id="CLU_004993_0_0_1"/>
<dbReference type="STRING" id="4537.A0A0E0M8Y7"/>
<evidence type="ECO:0008006" key="8">
    <source>
        <dbReference type="Google" id="ProtNLM"/>
    </source>
</evidence>
<feature type="compositionally biased region" description="Low complexity" evidence="3">
    <location>
        <begin position="670"/>
        <end position="680"/>
    </location>
</feature>
<dbReference type="SUPFAM" id="SSF51045">
    <property type="entry name" value="WW domain"/>
    <property type="match status" value="2"/>
</dbReference>
<feature type="compositionally biased region" description="Low complexity" evidence="3">
    <location>
        <begin position="51"/>
        <end position="76"/>
    </location>
</feature>
<dbReference type="eggNOG" id="KOG0155">
    <property type="taxonomic scope" value="Eukaryota"/>
</dbReference>
<feature type="compositionally biased region" description="Low complexity" evidence="3">
    <location>
        <begin position="282"/>
        <end position="295"/>
    </location>
</feature>
<feature type="compositionally biased region" description="Basic and acidic residues" evidence="3">
    <location>
        <begin position="948"/>
        <end position="959"/>
    </location>
</feature>
<dbReference type="PROSITE" id="PS50020">
    <property type="entry name" value="WW_DOMAIN_2"/>
    <property type="match status" value="2"/>
</dbReference>
<feature type="region of interest" description="Disordered" evidence="3">
    <location>
        <begin position="1050"/>
        <end position="1079"/>
    </location>
</feature>
<feature type="compositionally biased region" description="Polar residues" evidence="3">
    <location>
        <begin position="341"/>
        <end position="365"/>
    </location>
</feature>
<dbReference type="FunFam" id="2.20.70.10:FF:000070">
    <property type="entry name" value="Pre-mRNA-processing protein 40C"/>
    <property type="match status" value="1"/>
</dbReference>
<dbReference type="GO" id="GO:0070063">
    <property type="term" value="F:RNA polymerase binding"/>
    <property type="evidence" value="ECO:0007669"/>
    <property type="project" value="EnsemblPlants"/>
</dbReference>
<dbReference type="InterPro" id="IPR001202">
    <property type="entry name" value="WW_dom"/>
</dbReference>
<dbReference type="GO" id="GO:0008380">
    <property type="term" value="P:RNA splicing"/>
    <property type="evidence" value="ECO:0007669"/>
    <property type="project" value="EnsemblPlants"/>
</dbReference>
<dbReference type="Gene3D" id="2.20.70.10">
    <property type="match status" value="2"/>
</dbReference>
<dbReference type="SMART" id="SM00441">
    <property type="entry name" value="FF"/>
    <property type="match status" value="5"/>
</dbReference>
<keyword evidence="1" id="KW-0677">Repeat</keyword>
<feature type="domain" description="WW" evidence="4">
    <location>
        <begin position="525"/>
        <end position="552"/>
    </location>
</feature>
<feature type="region of interest" description="Disordered" evidence="3">
    <location>
        <begin position="422"/>
        <end position="472"/>
    </location>
</feature>
<feature type="domain" description="FF" evidence="5">
    <location>
        <begin position="822"/>
        <end position="876"/>
    </location>
</feature>
<dbReference type="PROSITE" id="PS01159">
    <property type="entry name" value="WW_DOMAIN_1"/>
    <property type="match status" value="2"/>
</dbReference>
<feature type="compositionally biased region" description="Polar residues" evidence="3">
    <location>
        <begin position="296"/>
        <end position="306"/>
    </location>
</feature>
<reference evidence="6" key="1">
    <citation type="submission" date="2015-04" db="UniProtKB">
        <authorList>
            <consortium name="EnsemblPlants"/>
        </authorList>
    </citation>
    <scope>IDENTIFICATION</scope>
</reference>
<dbReference type="FunFam" id="2.20.70.10:FF:000067">
    <property type="entry name" value="Pre-mRNA-processing protein 40C"/>
    <property type="match status" value="1"/>
</dbReference>
<dbReference type="Gene3D" id="1.10.10.440">
    <property type="entry name" value="FF domain"/>
    <property type="match status" value="5"/>
</dbReference>
<dbReference type="InterPro" id="IPR002713">
    <property type="entry name" value="FF_domain"/>
</dbReference>
<feature type="compositionally biased region" description="Low complexity" evidence="3">
    <location>
        <begin position="240"/>
        <end position="271"/>
    </location>
</feature>
<evidence type="ECO:0000259" key="4">
    <source>
        <dbReference type="PROSITE" id="PS50020"/>
    </source>
</evidence>
<feature type="compositionally biased region" description="Low complexity" evidence="3">
    <location>
        <begin position="388"/>
        <end position="403"/>
    </location>
</feature>
<dbReference type="SMART" id="SM00456">
    <property type="entry name" value="WW"/>
    <property type="match status" value="2"/>
</dbReference>
<feature type="compositionally biased region" description="Polar residues" evidence="3">
    <location>
        <begin position="565"/>
        <end position="574"/>
    </location>
</feature>
<feature type="region of interest" description="Disordered" evidence="3">
    <location>
        <begin position="884"/>
        <end position="914"/>
    </location>
</feature>
<evidence type="ECO:0000259" key="5">
    <source>
        <dbReference type="PROSITE" id="PS51676"/>
    </source>
</evidence>
<dbReference type="AlphaFoldDB" id="A0A0E0M8Y7"/>
<name>A0A0E0M8Y7_ORYPU</name>
<reference evidence="6" key="2">
    <citation type="submission" date="2018-05" db="EMBL/GenBank/DDBJ databases">
        <title>OpunRS2 (Oryza punctata Reference Sequence Version 2).</title>
        <authorList>
            <person name="Zhang J."/>
            <person name="Kudrna D."/>
            <person name="Lee S."/>
            <person name="Talag J."/>
            <person name="Welchert J."/>
            <person name="Wing R.A."/>
        </authorList>
    </citation>
    <scope>NUCLEOTIDE SEQUENCE [LARGE SCALE GENOMIC DNA]</scope>
</reference>
<dbReference type="InterPro" id="IPR036517">
    <property type="entry name" value="FF_domain_sf"/>
</dbReference>
<keyword evidence="7" id="KW-1185">Reference proteome</keyword>
<feature type="domain" description="FF" evidence="5">
    <location>
        <begin position="690"/>
        <end position="745"/>
    </location>
</feature>
<dbReference type="InterPro" id="IPR036020">
    <property type="entry name" value="WW_dom_sf"/>
</dbReference>
<feature type="compositionally biased region" description="Basic and acidic residues" evidence="3">
    <location>
        <begin position="686"/>
        <end position="696"/>
    </location>
</feature>
<feature type="domain" description="FF" evidence="5">
    <location>
        <begin position="758"/>
        <end position="813"/>
    </location>
</feature>
<evidence type="ECO:0000313" key="7">
    <source>
        <dbReference type="Proteomes" id="UP000026962"/>
    </source>
</evidence>
<evidence type="ECO:0000313" key="6">
    <source>
        <dbReference type="EnsemblPlants" id="OPUNC10G12170.1"/>
    </source>
</evidence>
<dbReference type="FunFam" id="1.10.10.440:FF:000021">
    <property type="entry name" value="pre-mRNA-processing protein 40C isoform X1"/>
    <property type="match status" value="1"/>
</dbReference>
<feature type="region of interest" description="Disordered" evidence="3">
    <location>
        <begin position="48"/>
        <end position="128"/>
    </location>
</feature>
<evidence type="ECO:0000256" key="2">
    <source>
        <dbReference type="SAM" id="Coils"/>
    </source>
</evidence>
<dbReference type="FunFam" id="1.10.10.440:FF:000031">
    <property type="entry name" value="Pre-mRNA-processing protein 40C isoform C"/>
    <property type="match status" value="1"/>
</dbReference>
<dbReference type="InterPro" id="IPR045148">
    <property type="entry name" value="TCRG1-like"/>
</dbReference>
<accession>A0A0E0M8Y7</accession>
<evidence type="ECO:0000256" key="1">
    <source>
        <dbReference type="ARBA" id="ARBA00022737"/>
    </source>
</evidence>
<dbReference type="OMA" id="MMNGPIG"/>
<feature type="region of interest" description="Disordered" evidence="3">
    <location>
        <begin position="948"/>
        <end position="968"/>
    </location>
</feature>
<feature type="region of interest" description="Disordered" evidence="3">
    <location>
        <begin position="1"/>
        <end position="28"/>
    </location>
</feature>
<dbReference type="PANTHER" id="PTHR15377:SF3">
    <property type="entry name" value="WW DOMAIN-CONTAINING PROTEIN"/>
    <property type="match status" value="1"/>
</dbReference>
<dbReference type="EnsemblPlants" id="OPUNC10G12170.1">
    <property type="protein sequence ID" value="OPUNC10G12170.1"/>
    <property type="gene ID" value="OPUNC10G12170"/>
</dbReference>